<feature type="domain" description="Nucleoporin Nup133/Nup155-like N-terminal" evidence="6">
    <location>
        <begin position="70"/>
        <end position="537"/>
    </location>
</feature>
<name>A0A1I8EHS5_WUCBA</name>
<dbReference type="GO" id="GO:0017056">
    <property type="term" value="F:structural constituent of nuclear pore"/>
    <property type="evidence" value="ECO:0007669"/>
    <property type="project" value="InterPro"/>
</dbReference>
<dbReference type="InterPro" id="IPR014908">
    <property type="entry name" value="Nucleoporin_Nup133/Nup155_N"/>
</dbReference>
<dbReference type="InterPro" id="IPR007187">
    <property type="entry name" value="Nucleoporin_Nup133/Nup155_C"/>
</dbReference>
<dbReference type="Gene3D" id="1.20.120.1880">
    <property type="entry name" value="Nucleoporin, helical C-terminal domain"/>
    <property type="match status" value="1"/>
</dbReference>
<accession>A0A1I8EHS5</accession>
<comment type="similarity">
    <text evidence="2">Belongs to the non-repetitive/WGA-negative nucleoporin family.</text>
</comment>
<evidence type="ECO:0008006" key="8">
    <source>
        <dbReference type="Google" id="ProtNLM"/>
    </source>
</evidence>
<dbReference type="FunFam" id="1.25.40.440:FF:000001">
    <property type="entry name" value="Nuclear pore complex subunit"/>
    <property type="match status" value="1"/>
</dbReference>
<protein>
    <recommendedName>
        <fullName evidence="8">Nucleoporin Nup133/Nup155-like N-terminal domain-containing protein</fullName>
    </recommendedName>
</protein>
<dbReference type="InterPro" id="IPR004870">
    <property type="entry name" value="Nucleoporin_Nup155"/>
</dbReference>
<feature type="domain" description="Nucleoporin Nup133/Nup155-like C-terminal" evidence="5">
    <location>
        <begin position="688"/>
        <end position="1347"/>
    </location>
</feature>
<organism evidence="7">
    <name type="scientific">Wuchereria bancrofti</name>
    <dbReference type="NCBI Taxonomy" id="6293"/>
    <lineage>
        <taxon>Eukaryota</taxon>
        <taxon>Metazoa</taxon>
        <taxon>Ecdysozoa</taxon>
        <taxon>Nematoda</taxon>
        <taxon>Chromadorea</taxon>
        <taxon>Rhabditida</taxon>
        <taxon>Spirurina</taxon>
        <taxon>Spiruromorpha</taxon>
        <taxon>Filarioidea</taxon>
        <taxon>Onchocercidae</taxon>
        <taxon>Wuchereria</taxon>
    </lineage>
</organism>
<reference evidence="7" key="1">
    <citation type="submission" date="2016-11" db="UniProtKB">
        <authorList>
            <consortium name="WormBaseParasite"/>
        </authorList>
    </citation>
    <scope>IDENTIFICATION</scope>
    <source>
        <strain evidence="7">pt0022</strain>
    </source>
</reference>
<proteinExistence type="inferred from homology"/>
<dbReference type="Pfam" id="PF08801">
    <property type="entry name" value="Nucleoporin_N"/>
    <property type="match status" value="1"/>
</dbReference>
<keyword evidence="4" id="KW-0539">Nucleus</keyword>
<evidence type="ECO:0000259" key="6">
    <source>
        <dbReference type="Pfam" id="PF08801"/>
    </source>
</evidence>
<dbReference type="Pfam" id="PF03177">
    <property type="entry name" value="Nucleoporin_C"/>
    <property type="match status" value="1"/>
</dbReference>
<keyword evidence="3" id="KW-0813">Transport</keyword>
<dbReference type="GO" id="GO:0006405">
    <property type="term" value="P:RNA export from nucleus"/>
    <property type="evidence" value="ECO:0007669"/>
    <property type="project" value="TreeGrafter"/>
</dbReference>
<comment type="subcellular location">
    <subcellularLocation>
        <location evidence="1">Nucleus</location>
    </subcellularLocation>
</comment>
<dbReference type="GO" id="GO:0044611">
    <property type="term" value="C:nuclear pore inner ring"/>
    <property type="evidence" value="ECO:0007669"/>
    <property type="project" value="TreeGrafter"/>
</dbReference>
<dbReference type="GO" id="GO:0000972">
    <property type="term" value="P:transcription-dependent tethering of RNA polymerase II gene DNA at nuclear periphery"/>
    <property type="evidence" value="ECO:0007669"/>
    <property type="project" value="TreeGrafter"/>
</dbReference>
<evidence type="ECO:0000313" key="7">
    <source>
        <dbReference type="WBParaSite" id="maker-PairedContig_208-snap-gene-2.26-mRNA-1"/>
    </source>
</evidence>
<dbReference type="WBParaSite" id="maker-PairedContig_208-snap-gene-2.26-mRNA-1">
    <property type="protein sequence ID" value="maker-PairedContig_208-snap-gene-2.26-mRNA-1"/>
    <property type="gene ID" value="maker-PairedContig_208-snap-gene-2.26"/>
</dbReference>
<dbReference type="GO" id="GO:0036228">
    <property type="term" value="P:protein localization to nuclear inner membrane"/>
    <property type="evidence" value="ECO:0007669"/>
    <property type="project" value="TreeGrafter"/>
</dbReference>
<evidence type="ECO:0000256" key="2">
    <source>
        <dbReference type="ARBA" id="ARBA00007373"/>
    </source>
</evidence>
<evidence type="ECO:0000256" key="3">
    <source>
        <dbReference type="ARBA" id="ARBA00022448"/>
    </source>
</evidence>
<sequence>MELHGQPAGDALEDAASYVQRSILKISEDSDLYYKLKYDPYQPDRVSISGLATGDYQPLNDLEIPEFVHSHLKPIPQELKDQLNSTQSICTMGILPEIGRAYMTIDADLYVWNYEDSSDLAYFDGIPNTITKVAIAKPKAGVFQKHIHCLVIVATTKEIVLLAASFTNSNRTVTDVSSLPDDFRQADMYLLPDALFKVPIDDTTISDIIATSNGRIFFTEEEVLCELDYQELYPSFFQDKGWFSRRCRKINHSKSFISYFLPSVSLITGKEVSSAFSVFWSLIFVKMLKNDRGIKFLERLVRLCLDDARHILYSLSENGSIQVYDLHADGTSVVKVASLSYGQIQELAAAECRSVDASFFNDIVGINPVCYTQSRYLHLIATTRKGVRLFFSCFPPAPKNVYQVASKSSLMNWMEGMRPSCLRLKHVRLPPGYGISPVSFHPLSIYDTFYAHEIAIMAGEAGIDISNLSIFCSSNFPASECLTENVTQLRLRSLVMTITKVVSGTPFSTHADSLHSTSLSLFRDTPAKFIILCEKGIQIIDHRAPIDILRDILLQFGPDSSHASYFTQLHGVVNVGDMILTILCAELGASSTVKGSALRLFFMLGNEKVRNRHLTSPVPTNSLSQLSNISSGTLKYSGISDAVTAPLFSSTPQQQRRLAQPSGEFFLEAHYDDEPSASSEIQAYASMSCRHDALFLHFSRIVENFWTKSLCQLLPDNKLVSVYAVDELEWLLKQLTPFKKVIDDYGLIGNVQEYVQPLAIDRNTSSCHTEVASHSERRSLLGFRQLLSLTIEVLMLWKILCEHQFHVITSLLSIQTRNSLAVTSLCNIVLSGQQLCADLITCLVRHYLGDNATTTVLCNELRDCCPSLFSVDDANTTKATEMIEEVRHLPPCSARTEILAEAVKLLKMGIQKINLPMICQLLYEVDYVEGIVDLALERAERDDTRLLAIMAYRNYCGENDVFAQEAFARRKDAYKCIIDTLDRLMNDQKISSTADLLNPSKDLIIRKVLESKDELANVAIFKWLLDNDFSNVVLQSKSPFLESFLHRCVEEGGSSRYLDLLWRFHERNDDHVKAARLLYQLAQRETDAFDIQRRVAYLSQAAVCVQSAGPQVDKDIELHDLVLEIRDKLDVAQIQLVTRDLVQSMPQTRETIRARNSLEKQLYTVQELFEKFAVPLDLPEIKLALCFCSSTYNEDAIEDFYTEIIDRELLSSENESREVRIQHLGNRIASLAKKYSMVPKYYPLEMILSKLLNRGMREGFSPSFFHFISAKIDAPLNVMVDTLSATFRRDPFYQKNNTANRYLMRSALHVITEFVENPSRIYRQNRTALASKCLDLIAAFLINLSQAEFIVSDQKKLAETLKSLQNVLENM</sequence>
<dbReference type="Gene3D" id="1.20.58.1780">
    <property type="match status" value="1"/>
</dbReference>
<dbReference type="Gene3D" id="1.25.40.440">
    <property type="entry name" value="Nucleoporin, helical domain, central subdomain"/>
    <property type="match status" value="1"/>
</dbReference>
<dbReference type="InterPro" id="IPR042537">
    <property type="entry name" value="Nucleoporin_Nup155_C_2"/>
</dbReference>
<dbReference type="Gene3D" id="1.25.40.450">
    <property type="entry name" value="Nucleoporin, helical domain, N-terminal subdomain"/>
    <property type="match status" value="1"/>
</dbReference>
<dbReference type="PANTHER" id="PTHR10350">
    <property type="entry name" value="NUCLEAR PORE COMPLEX PROTEIN NUP155"/>
    <property type="match status" value="1"/>
</dbReference>
<evidence type="ECO:0000256" key="1">
    <source>
        <dbReference type="ARBA" id="ARBA00004123"/>
    </source>
</evidence>
<dbReference type="STRING" id="6293.A0A1I8EHS5"/>
<dbReference type="InterPro" id="IPR042533">
    <property type="entry name" value="Nucleoporin_Nup155_C_1"/>
</dbReference>
<evidence type="ECO:0000256" key="4">
    <source>
        <dbReference type="ARBA" id="ARBA00023242"/>
    </source>
</evidence>
<evidence type="ECO:0000259" key="5">
    <source>
        <dbReference type="Pfam" id="PF03177"/>
    </source>
</evidence>
<dbReference type="GO" id="GO:0006606">
    <property type="term" value="P:protein import into nucleus"/>
    <property type="evidence" value="ECO:0007669"/>
    <property type="project" value="TreeGrafter"/>
</dbReference>
<dbReference type="PANTHER" id="PTHR10350:SF6">
    <property type="entry name" value="NUCLEAR PORE COMPLEX PROTEIN NUP155"/>
    <property type="match status" value="1"/>
</dbReference>
<dbReference type="InterPro" id="IPR042538">
    <property type="entry name" value="Nucleoporin_Nup155_C_3"/>
</dbReference>